<reference evidence="2 3" key="1">
    <citation type="submission" date="2018-02" db="EMBL/GenBank/DDBJ databases">
        <title>The genomes of Aspergillus section Nigri reveals drivers in fungal speciation.</title>
        <authorList>
            <consortium name="DOE Joint Genome Institute"/>
            <person name="Vesth T.C."/>
            <person name="Nybo J."/>
            <person name="Theobald S."/>
            <person name="Brandl J."/>
            <person name="Frisvad J.C."/>
            <person name="Nielsen K.F."/>
            <person name="Lyhne E.K."/>
            <person name="Kogle M.E."/>
            <person name="Kuo A."/>
            <person name="Riley R."/>
            <person name="Clum A."/>
            <person name="Nolan M."/>
            <person name="Lipzen A."/>
            <person name="Salamov A."/>
            <person name="Henrissat B."/>
            <person name="Wiebenga A."/>
            <person name="De vries R.P."/>
            <person name="Grigoriev I.V."/>
            <person name="Mortensen U.H."/>
            <person name="Andersen M.R."/>
            <person name="Baker S.E."/>
        </authorList>
    </citation>
    <scope>NUCLEOTIDE SEQUENCE [LARGE SCALE GENOMIC DNA]</scope>
    <source>
        <strain evidence="2 3">CBS 114.51</strain>
    </source>
</reference>
<feature type="compositionally biased region" description="Basic and acidic residues" evidence="1">
    <location>
        <begin position="52"/>
        <end position="61"/>
    </location>
</feature>
<evidence type="ECO:0000313" key="3">
    <source>
        <dbReference type="Proteomes" id="UP000249497"/>
    </source>
</evidence>
<dbReference type="AlphaFoldDB" id="A0A8T8WR81"/>
<gene>
    <name evidence="2" type="ORF">BO86DRAFT_391969</name>
</gene>
<protein>
    <submittedName>
        <fullName evidence="2">Uncharacterized protein</fullName>
    </submittedName>
</protein>
<sequence>MHKRPSESESRPSIANRQEDSMREGQRGKIPITAAPSTRSRDLPIDAVTDATPRRKEERDWNYGPADRPLRCETSGSSPQSPWSHPFHRWTFPFRQAS</sequence>
<accession>A0A8T8WR81</accession>
<feature type="region of interest" description="Disordered" evidence="1">
    <location>
        <begin position="1"/>
        <end position="98"/>
    </location>
</feature>
<evidence type="ECO:0000256" key="1">
    <source>
        <dbReference type="SAM" id="MobiDB-lite"/>
    </source>
</evidence>
<proteinExistence type="predicted"/>
<feature type="compositionally biased region" description="Basic and acidic residues" evidence="1">
    <location>
        <begin position="17"/>
        <end position="27"/>
    </location>
</feature>
<dbReference type="GeneID" id="37176402"/>
<dbReference type="RefSeq" id="XP_025524185.1">
    <property type="nucleotide sequence ID" value="XM_025672710.1"/>
</dbReference>
<name>A0A8T8WR81_ASPJA</name>
<dbReference type="EMBL" id="KZ824829">
    <property type="protein sequence ID" value="RAH78291.1"/>
    <property type="molecule type" value="Genomic_DNA"/>
</dbReference>
<keyword evidence="3" id="KW-1185">Reference proteome</keyword>
<organism evidence="2 3">
    <name type="scientific">Aspergillus japonicus CBS 114.51</name>
    <dbReference type="NCBI Taxonomy" id="1448312"/>
    <lineage>
        <taxon>Eukaryota</taxon>
        <taxon>Fungi</taxon>
        <taxon>Dikarya</taxon>
        <taxon>Ascomycota</taxon>
        <taxon>Pezizomycotina</taxon>
        <taxon>Eurotiomycetes</taxon>
        <taxon>Eurotiomycetidae</taxon>
        <taxon>Eurotiales</taxon>
        <taxon>Aspergillaceae</taxon>
        <taxon>Aspergillus</taxon>
        <taxon>Aspergillus subgen. Circumdati</taxon>
    </lineage>
</organism>
<feature type="compositionally biased region" description="Polar residues" evidence="1">
    <location>
        <begin position="74"/>
        <end position="83"/>
    </location>
</feature>
<dbReference type="Proteomes" id="UP000249497">
    <property type="component" value="Unassembled WGS sequence"/>
</dbReference>
<evidence type="ECO:0000313" key="2">
    <source>
        <dbReference type="EMBL" id="RAH78291.1"/>
    </source>
</evidence>
<feature type="compositionally biased region" description="Basic and acidic residues" evidence="1">
    <location>
        <begin position="1"/>
        <end position="10"/>
    </location>
</feature>